<sequence length="85" mass="9379">MDGNSEILIDGHRVICKITQQGDRSFSVAIATSREGLVCGLEQLSWRSAATQNFDTREDAERHARYVLLGICSVRQDGEPVLSVT</sequence>
<dbReference type="STRING" id="463025.BAU08_07565"/>
<dbReference type="EMBL" id="CP016170">
    <property type="protein sequence ID" value="ANN66125.1"/>
    <property type="molecule type" value="Genomic_DNA"/>
</dbReference>
<dbReference type="Proteomes" id="UP000092213">
    <property type="component" value="Chromosome"/>
</dbReference>
<dbReference type="Proteomes" id="UP000091897">
    <property type="component" value="Chromosome"/>
</dbReference>
<dbReference type="AlphaFoldDB" id="A0A193FET2"/>
<evidence type="ECO:0000313" key="1">
    <source>
        <dbReference type="EMBL" id="ANN66125.1"/>
    </source>
</evidence>
<gene>
    <name evidence="1" type="ORF">BAU06_07335</name>
    <name evidence="2" type="ORF">BAU08_07565</name>
</gene>
<protein>
    <submittedName>
        <fullName evidence="2">Uncharacterized protein</fullName>
    </submittedName>
</protein>
<accession>A0A193FET2</accession>
<evidence type="ECO:0000313" key="4">
    <source>
        <dbReference type="Proteomes" id="UP000092213"/>
    </source>
</evidence>
<organism evidence="2 4">
    <name type="scientific">Bordetella bronchialis</name>
    <dbReference type="NCBI Taxonomy" id="463025"/>
    <lineage>
        <taxon>Bacteria</taxon>
        <taxon>Pseudomonadati</taxon>
        <taxon>Pseudomonadota</taxon>
        <taxon>Betaproteobacteria</taxon>
        <taxon>Burkholderiales</taxon>
        <taxon>Alcaligenaceae</taxon>
        <taxon>Bordetella</taxon>
    </lineage>
</organism>
<reference evidence="3 4" key="1">
    <citation type="submission" date="2016-06" db="EMBL/GenBank/DDBJ databases">
        <title>Complete genome sequences of Bordetella bronchialis and Bordetella flabilis.</title>
        <authorList>
            <person name="LiPuma J.J."/>
            <person name="Spilker T."/>
        </authorList>
    </citation>
    <scope>NUCLEOTIDE SEQUENCE [LARGE SCALE GENOMIC DNA]</scope>
    <source>
        <strain evidence="2 4">AU17976</strain>
        <strain evidence="1 3">AU3182</strain>
    </source>
</reference>
<dbReference type="OrthoDB" id="8637115at2"/>
<evidence type="ECO:0000313" key="2">
    <source>
        <dbReference type="EMBL" id="ANN71206.1"/>
    </source>
</evidence>
<proteinExistence type="predicted"/>
<dbReference type="EMBL" id="CP016171">
    <property type="protein sequence ID" value="ANN71206.1"/>
    <property type="molecule type" value="Genomic_DNA"/>
</dbReference>
<dbReference type="RefSeq" id="WP_066346366.1">
    <property type="nucleotide sequence ID" value="NZ_CBCSFJ010000019.1"/>
</dbReference>
<keyword evidence="3" id="KW-1185">Reference proteome</keyword>
<dbReference type="KEGG" id="bbro:BAU06_07335"/>
<evidence type="ECO:0000313" key="3">
    <source>
        <dbReference type="Proteomes" id="UP000091897"/>
    </source>
</evidence>
<name>A0A193FET2_9BORD</name>